<dbReference type="PANTHER" id="PTHR43628:SF11">
    <property type="entry name" value="PROTEIN DSF2"/>
    <property type="match status" value="1"/>
</dbReference>
<gene>
    <name evidence="2" type="ORF">DIURU_001013</name>
</gene>
<feature type="compositionally biased region" description="Low complexity" evidence="1">
    <location>
        <begin position="386"/>
        <end position="397"/>
    </location>
</feature>
<dbReference type="OrthoDB" id="2148946at2759"/>
<protein>
    <recommendedName>
        <fullName evidence="4">Protein DSF2</fullName>
    </recommendedName>
</protein>
<dbReference type="VEuPathDB" id="FungiDB:DIURU_001013"/>
<feature type="compositionally biased region" description="Polar residues" evidence="1">
    <location>
        <begin position="415"/>
        <end position="435"/>
    </location>
</feature>
<feature type="region of interest" description="Disordered" evidence="1">
    <location>
        <begin position="1"/>
        <end position="27"/>
    </location>
</feature>
<dbReference type="InterPro" id="IPR052945">
    <property type="entry name" value="Mitotic_Regulator"/>
</dbReference>
<feature type="compositionally biased region" description="Low complexity" evidence="1">
    <location>
        <begin position="353"/>
        <end position="370"/>
    </location>
</feature>
<dbReference type="Gene3D" id="1.25.40.10">
    <property type="entry name" value="Tetratricopeptide repeat domain"/>
    <property type="match status" value="1"/>
</dbReference>
<dbReference type="GO" id="GO:0032153">
    <property type="term" value="C:cell division site"/>
    <property type="evidence" value="ECO:0007669"/>
    <property type="project" value="TreeGrafter"/>
</dbReference>
<accession>A0A642UVW3</accession>
<feature type="region of interest" description="Disordered" evidence="1">
    <location>
        <begin position="222"/>
        <end position="247"/>
    </location>
</feature>
<feature type="region of interest" description="Disordered" evidence="1">
    <location>
        <begin position="157"/>
        <end position="202"/>
    </location>
</feature>
<evidence type="ECO:0000313" key="2">
    <source>
        <dbReference type="EMBL" id="KAA8906604.1"/>
    </source>
</evidence>
<dbReference type="RefSeq" id="XP_034014245.1">
    <property type="nucleotide sequence ID" value="XM_034153511.1"/>
</dbReference>
<feature type="compositionally biased region" description="Polar residues" evidence="1">
    <location>
        <begin position="1"/>
        <end position="11"/>
    </location>
</feature>
<dbReference type="AlphaFoldDB" id="A0A642UVW3"/>
<feature type="region of interest" description="Disordered" evidence="1">
    <location>
        <begin position="303"/>
        <end position="437"/>
    </location>
</feature>
<dbReference type="EMBL" id="SWFT01000033">
    <property type="protein sequence ID" value="KAA8906604.1"/>
    <property type="molecule type" value="Genomic_DNA"/>
</dbReference>
<reference evidence="2 3" key="1">
    <citation type="submission" date="2019-07" db="EMBL/GenBank/DDBJ databases">
        <title>Genome assembly of two rare yeast pathogens: Diutina rugosa and Trichomonascus ciferrii.</title>
        <authorList>
            <person name="Mixao V."/>
            <person name="Saus E."/>
            <person name="Hansen A."/>
            <person name="Lass-Flor C."/>
            <person name="Gabaldon T."/>
        </authorList>
    </citation>
    <scope>NUCLEOTIDE SEQUENCE [LARGE SCALE GENOMIC DNA]</scope>
    <source>
        <strain evidence="2 3">CBS 613</strain>
    </source>
</reference>
<dbReference type="SUPFAM" id="SSF81901">
    <property type="entry name" value="HCP-like"/>
    <property type="match status" value="1"/>
</dbReference>
<evidence type="ECO:0000313" key="3">
    <source>
        <dbReference type="Proteomes" id="UP000449547"/>
    </source>
</evidence>
<comment type="caution">
    <text evidence="2">The sequence shown here is derived from an EMBL/GenBank/DDBJ whole genome shotgun (WGS) entry which is preliminary data.</text>
</comment>
<feature type="compositionally biased region" description="Polar residues" evidence="1">
    <location>
        <begin position="157"/>
        <end position="169"/>
    </location>
</feature>
<feature type="compositionally biased region" description="Pro residues" evidence="1">
    <location>
        <begin position="172"/>
        <end position="195"/>
    </location>
</feature>
<evidence type="ECO:0000256" key="1">
    <source>
        <dbReference type="SAM" id="MobiDB-lite"/>
    </source>
</evidence>
<dbReference type="InterPro" id="IPR006597">
    <property type="entry name" value="Sel1-like"/>
</dbReference>
<dbReference type="GO" id="GO:0010972">
    <property type="term" value="P:negative regulation of G2/M transition of mitotic cell cycle"/>
    <property type="evidence" value="ECO:0007669"/>
    <property type="project" value="TreeGrafter"/>
</dbReference>
<sequence>MASQPQWTRSFSAPEAPTVTNPTTNAISTARYTVDDTMGDMPSIQFDRASVYSFDSVSTSGRLLDRLDLDDDGYDHDVSDDFDYAGEIASIMTTPMASDGAGAVATSSVFTPTKAAPTTLAPPRPANGIIEEDSYIASESSDDDYDSSYATITHPQVTSLRKVSGSSLHSVPPTPPRSAKRPPAPVPSSPVPSPPLGRSLAPQRTSAYPAMYTYGAGDTAVGSGYRSPSSSPTIPPPRASPGADKSSAYGIDIPHCVNHDYSAASVRNLALDDGDIPLNINVNANRSLDSFRADTGPPKRLAVHRTRTRTTKASVVQKQLPDAPIAASTHDVATSMAPPSAPALQMRSVSAPSTTSSARNSAQQSSRSTQLYPPYRAVSEKPAGLQSPFQQSKSQFSTHRRDKKRSPPTTPPHNALSSKGSPTPHLSTASLTQDMTPEARTKLALQFRNIGKHREASYQLQIAASPPDNFPKAMFLYAMALRFGLGVKQNDRSCIKWLGKCILMFSQPKALADIVDKLNALQPEELVKLIVKKLAYDTQKDPVNNGSDPYQLFDQMSRLSKTDILKIANTSKNQSDILAVAYFELANAVLNGWGLNHKEEAQGIKLLSKSAAMGYVQAMMQLGEIWTTKSKTRKKDLNKAAVWLRLSELFGAKSMGNSWIYKSKYMKRK</sequence>
<feature type="compositionally biased region" description="Polar residues" evidence="1">
    <location>
        <begin position="18"/>
        <end position="27"/>
    </location>
</feature>
<dbReference type="GeneID" id="54779666"/>
<evidence type="ECO:0008006" key="4">
    <source>
        <dbReference type="Google" id="ProtNLM"/>
    </source>
</evidence>
<dbReference type="InterPro" id="IPR011990">
    <property type="entry name" value="TPR-like_helical_dom_sf"/>
</dbReference>
<proteinExistence type="predicted"/>
<organism evidence="2 3">
    <name type="scientific">Diutina rugosa</name>
    <name type="common">Yeast</name>
    <name type="synonym">Candida rugosa</name>
    <dbReference type="NCBI Taxonomy" id="5481"/>
    <lineage>
        <taxon>Eukaryota</taxon>
        <taxon>Fungi</taxon>
        <taxon>Dikarya</taxon>
        <taxon>Ascomycota</taxon>
        <taxon>Saccharomycotina</taxon>
        <taxon>Pichiomycetes</taxon>
        <taxon>Debaryomycetaceae</taxon>
        <taxon>Diutina</taxon>
    </lineage>
</organism>
<dbReference type="SMART" id="SM00671">
    <property type="entry name" value="SEL1"/>
    <property type="match status" value="3"/>
</dbReference>
<name>A0A642UVW3_DIURU</name>
<dbReference type="Proteomes" id="UP000449547">
    <property type="component" value="Unassembled WGS sequence"/>
</dbReference>
<dbReference type="PANTHER" id="PTHR43628">
    <property type="entry name" value="ACTIVATOR OF C KINASE PROTEIN 1-RELATED"/>
    <property type="match status" value="1"/>
</dbReference>
<dbReference type="Pfam" id="PF08238">
    <property type="entry name" value="Sel1"/>
    <property type="match status" value="3"/>
</dbReference>
<keyword evidence="3" id="KW-1185">Reference proteome</keyword>